<organism evidence="1 2">
    <name type="scientific">Gryllotalpicola reticulitermitis</name>
    <dbReference type="NCBI Taxonomy" id="1184153"/>
    <lineage>
        <taxon>Bacteria</taxon>
        <taxon>Bacillati</taxon>
        <taxon>Actinomycetota</taxon>
        <taxon>Actinomycetes</taxon>
        <taxon>Micrococcales</taxon>
        <taxon>Microbacteriaceae</taxon>
        <taxon>Gryllotalpicola</taxon>
    </lineage>
</organism>
<dbReference type="Proteomes" id="UP001595900">
    <property type="component" value="Unassembled WGS sequence"/>
</dbReference>
<evidence type="ECO:0000313" key="1">
    <source>
        <dbReference type="EMBL" id="MFC4244882.1"/>
    </source>
</evidence>
<sequence>MATAQTSRSTSALRAARDRHGFTRERAVQVFLETAQAWRIPMRPSVESLRGSFSRWENGRQQPGEMARQVLRIMYAATDAELGFDTEPEPSQPHTQEDELAARLVSATRVDPVLIEVLTGEVEGLRHQDRAFGGALLSERMAGLVGQLTRLMDYSLTPASATALASVLADAATLAGWQAVDTGASVRAWEHFTLAAHAARIAGSPTLLAHALGERAYAVLEAGDAVAARQTISHALTLAPLPGRVTAWLHAAEGELSAAAGDRDGALSAFDAAARHLPSSGVSDEDSPFIMLNEAHLTRWRGSALALLADPESVTDLTAALGRFETGASSVRATAGLHADLAAAYVIARDRDRALHHLRQADGLATQIGSLRLAKRLERLRRRIPGQ</sequence>
<proteinExistence type="predicted"/>
<dbReference type="RefSeq" id="WP_390231148.1">
    <property type="nucleotide sequence ID" value="NZ_JBHSCN010000006.1"/>
</dbReference>
<comment type="caution">
    <text evidence="1">The sequence shown here is derived from an EMBL/GenBank/DDBJ whole genome shotgun (WGS) entry which is preliminary data.</text>
</comment>
<dbReference type="EMBL" id="JBHSCN010000006">
    <property type="protein sequence ID" value="MFC4244882.1"/>
    <property type="molecule type" value="Genomic_DNA"/>
</dbReference>
<evidence type="ECO:0008006" key="3">
    <source>
        <dbReference type="Google" id="ProtNLM"/>
    </source>
</evidence>
<reference evidence="2" key="1">
    <citation type="journal article" date="2019" name="Int. J. Syst. Evol. Microbiol.">
        <title>The Global Catalogue of Microorganisms (GCM) 10K type strain sequencing project: providing services to taxonomists for standard genome sequencing and annotation.</title>
        <authorList>
            <consortium name="The Broad Institute Genomics Platform"/>
            <consortium name="The Broad Institute Genome Sequencing Center for Infectious Disease"/>
            <person name="Wu L."/>
            <person name="Ma J."/>
        </authorList>
    </citation>
    <scope>NUCLEOTIDE SEQUENCE [LARGE SCALE GENOMIC DNA]</scope>
    <source>
        <strain evidence="2">CGMCC 1.10363</strain>
    </source>
</reference>
<gene>
    <name evidence="1" type="ORF">ACFOYW_16025</name>
</gene>
<name>A0ABV8Q943_9MICO</name>
<protein>
    <recommendedName>
        <fullName evidence="3">HTH cro/C1-type domain-containing protein</fullName>
    </recommendedName>
</protein>
<dbReference type="SUPFAM" id="SSF48452">
    <property type="entry name" value="TPR-like"/>
    <property type="match status" value="1"/>
</dbReference>
<evidence type="ECO:0000313" key="2">
    <source>
        <dbReference type="Proteomes" id="UP001595900"/>
    </source>
</evidence>
<dbReference type="InterPro" id="IPR011990">
    <property type="entry name" value="TPR-like_helical_dom_sf"/>
</dbReference>
<accession>A0ABV8Q943</accession>
<dbReference type="Gene3D" id="1.25.40.10">
    <property type="entry name" value="Tetratricopeptide repeat domain"/>
    <property type="match status" value="1"/>
</dbReference>
<keyword evidence="2" id="KW-1185">Reference proteome</keyword>